<dbReference type="Proteomes" id="UP000245202">
    <property type="component" value="Unassembled WGS sequence"/>
</dbReference>
<dbReference type="InterPro" id="IPR036390">
    <property type="entry name" value="WH_DNA-bd_sf"/>
</dbReference>
<dbReference type="PROSITE" id="PS50995">
    <property type="entry name" value="HTH_MARR_2"/>
    <property type="match status" value="1"/>
</dbReference>
<keyword evidence="2" id="KW-0238">DNA-binding</keyword>
<dbReference type="GO" id="GO:0003677">
    <property type="term" value="F:DNA binding"/>
    <property type="evidence" value="ECO:0007669"/>
    <property type="project" value="UniProtKB-KW"/>
</dbReference>
<evidence type="ECO:0000313" key="6">
    <source>
        <dbReference type="Proteomes" id="UP000245202"/>
    </source>
</evidence>
<evidence type="ECO:0000256" key="1">
    <source>
        <dbReference type="ARBA" id="ARBA00023015"/>
    </source>
</evidence>
<dbReference type="EMBL" id="BDQX01000116">
    <property type="protein sequence ID" value="GBG07948.1"/>
    <property type="molecule type" value="Genomic_DNA"/>
</dbReference>
<accession>A0A2R5ESC6</accession>
<dbReference type="RefSeq" id="WP_087569224.1">
    <property type="nucleotide sequence ID" value="NZ_CP075889.1"/>
</dbReference>
<keyword evidence="1" id="KW-0805">Transcription regulation</keyword>
<comment type="caution">
    <text evidence="5">The sequence shown here is derived from an EMBL/GenBank/DDBJ whole genome shotgun (WGS) entry which is preliminary data.</text>
</comment>
<protein>
    <submittedName>
        <fullName evidence="5">MarR family transcriptional regulator</fullName>
    </submittedName>
</protein>
<dbReference type="PANTHER" id="PTHR42756">
    <property type="entry name" value="TRANSCRIPTIONAL REGULATOR, MARR"/>
    <property type="match status" value="1"/>
</dbReference>
<dbReference type="AlphaFoldDB" id="A0A2R5ESC6"/>
<keyword evidence="3" id="KW-0804">Transcription</keyword>
<proteinExistence type="predicted"/>
<sequence length="152" mass="17342">MIRGDEMETFVMRFQRSLIYLNRIFSAEMMKQMDVQVTSTQMFMLHFIRESGSCRLTALAEKLDVQPGAVTAMIDRLGKSGYVTRENDAKDRRVIRVRLTEAGEDIIKKSHELRKEIVAKYMESLSSAEVETVTVLMEKLVASAQTLSNEAN</sequence>
<gene>
    <name evidence="5" type="ORF">PAT3040_02513</name>
</gene>
<dbReference type="SUPFAM" id="SSF46785">
    <property type="entry name" value="Winged helix' DNA-binding domain"/>
    <property type="match status" value="1"/>
</dbReference>
<dbReference type="InterPro" id="IPR000835">
    <property type="entry name" value="HTH_MarR-typ"/>
</dbReference>
<dbReference type="GO" id="GO:0003700">
    <property type="term" value="F:DNA-binding transcription factor activity"/>
    <property type="evidence" value="ECO:0007669"/>
    <property type="project" value="InterPro"/>
</dbReference>
<evidence type="ECO:0000256" key="2">
    <source>
        <dbReference type="ARBA" id="ARBA00023125"/>
    </source>
</evidence>
<evidence type="ECO:0000313" key="5">
    <source>
        <dbReference type="EMBL" id="GBG07948.1"/>
    </source>
</evidence>
<evidence type="ECO:0000256" key="3">
    <source>
        <dbReference type="ARBA" id="ARBA00023163"/>
    </source>
</evidence>
<feature type="domain" description="HTH marR-type" evidence="4">
    <location>
        <begin position="4"/>
        <end position="142"/>
    </location>
</feature>
<dbReference type="Pfam" id="PF01047">
    <property type="entry name" value="MarR"/>
    <property type="match status" value="1"/>
</dbReference>
<reference evidence="5 6" key="1">
    <citation type="submission" date="2017-08" db="EMBL/GenBank/DDBJ databases">
        <title>Substantial Increase in Enzyme Production by Combined Drug-Resistance Mutations in Paenibacillus agaridevorans.</title>
        <authorList>
            <person name="Tanaka Y."/>
            <person name="Funane K."/>
            <person name="Hosaka T."/>
            <person name="Shiwa Y."/>
            <person name="Fujita N."/>
            <person name="Miyazaki T."/>
            <person name="Yoshikawa H."/>
            <person name="Murakami K."/>
            <person name="Kasahara K."/>
            <person name="Inaoka T."/>
            <person name="Hiraga Y."/>
            <person name="Ochi K."/>
        </authorList>
    </citation>
    <scope>NUCLEOTIDE SEQUENCE [LARGE SCALE GENOMIC DNA]</scope>
    <source>
        <strain evidence="5 6">T-3040</strain>
    </source>
</reference>
<organism evidence="5 6">
    <name type="scientific">Paenibacillus agaridevorans</name>
    <dbReference type="NCBI Taxonomy" id="171404"/>
    <lineage>
        <taxon>Bacteria</taxon>
        <taxon>Bacillati</taxon>
        <taxon>Bacillota</taxon>
        <taxon>Bacilli</taxon>
        <taxon>Bacillales</taxon>
        <taxon>Paenibacillaceae</taxon>
        <taxon>Paenibacillus</taxon>
    </lineage>
</organism>
<name>A0A2R5ESC6_9BACL</name>
<keyword evidence="6" id="KW-1185">Reference proteome</keyword>
<dbReference type="PANTHER" id="PTHR42756:SF1">
    <property type="entry name" value="TRANSCRIPTIONAL REPRESSOR OF EMRAB OPERON"/>
    <property type="match status" value="1"/>
</dbReference>
<dbReference type="Gene3D" id="1.10.10.10">
    <property type="entry name" value="Winged helix-like DNA-binding domain superfamily/Winged helix DNA-binding domain"/>
    <property type="match status" value="1"/>
</dbReference>
<dbReference type="InterPro" id="IPR036388">
    <property type="entry name" value="WH-like_DNA-bd_sf"/>
</dbReference>
<dbReference type="SMART" id="SM00347">
    <property type="entry name" value="HTH_MARR"/>
    <property type="match status" value="1"/>
</dbReference>
<evidence type="ECO:0000259" key="4">
    <source>
        <dbReference type="PROSITE" id="PS50995"/>
    </source>
</evidence>